<evidence type="ECO:0000313" key="10">
    <source>
        <dbReference type="Proteomes" id="UP000028045"/>
    </source>
</evidence>
<comment type="pathway">
    <text evidence="1">Mycotoxin biosynthesis.</text>
</comment>
<dbReference type="InterPro" id="IPR002401">
    <property type="entry name" value="Cyt_P450_E_grp-I"/>
</dbReference>
<dbReference type="PRINTS" id="PR00463">
    <property type="entry name" value="EP450I"/>
</dbReference>
<dbReference type="PANTHER" id="PTHR46300:SF9">
    <property type="entry name" value="P450, PUTATIVE-RELATED"/>
    <property type="match status" value="1"/>
</dbReference>
<gene>
    <name evidence="9" type="ORF">S7711_04803</name>
</gene>
<keyword evidence="3 6" id="KW-0479">Metal-binding</keyword>
<keyword evidence="8" id="KW-0812">Transmembrane</keyword>
<evidence type="ECO:0000256" key="2">
    <source>
        <dbReference type="ARBA" id="ARBA00010617"/>
    </source>
</evidence>
<dbReference type="InterPro" id="IPR036396">
    <property type="entry name" value="Cyt_P450_sf"/>
</dbReference>
<dbReference type="InterPro" id="IPR017972">
    <property type="entry name" value="Cyt_P450_CS"/>
</dbReference>
<evidence type="ECO:0000256" key="6">
    <source>
        <dbReference type="PIRSR" id="PIRSR602401-1"/>
    </source>
</evidence>
<dbReference type="EMBL" id="KL648657">
    <property type="protein sequence ID" value="KEY66471.1"/>
    <property type="molecule type" value="Genomic_DNA"/>
</dbReference>
<dbReference type="GO" id="GO:0020037">
    <property type="term" value="F:heme binding"/>
    <property type="evidence" value="ECO:0007669"/>
    <property type="project" value="InterPro"/>
</dbReference>
<proteinExistence type="inferred from homology"/>
<dbReference type="AlphaFoldDB" id="A0A084AME2"/>
<name>A0A084AME2_STACB</name>
<keyword evidence="8" id="KW-0472">Membrane</keyword>
<evidence type="ECO:0000256" key="3">
    <source>
        <dbReference type="ARBA" id="ARBA00022723"/>
    </source>
</evidence>
<dbReference type="Proteomes" id="UP000028045">
    <property type="component" value="Unassembled WGS sequence"/>
</dbReference>
<evidence type="ECO:0000313" key="9">
    <source>
        <dbReference type="EMBL" id="KEY66471.1"/>
    </source>
</evidence>
<comment type="cofactor">
    <cofactor evidence="6">
        <name>heme</name>
        <dbReference type="ChEBI" id="CHEBI:30413"/>
    </cofactor>
</comment>
<dbReference type="PROSITE" id="PS00086">
    <property type="entry name" value="CYTOCHROME_P450"/>
    <property type="match status" value="1"/>
</dbReference>
<dbReference type="GO" id="GO:0004497">
    <property type="term" value="F:monooxygenase activity"/>
    <property type="evidence" value="ECO:0007669"/>
    <property type="project" value="UniProtKB-KW"/>
</dbReference>
<reference evidence="9 10" key="1">
    <citation type="journal article" date="2014" name="BMC Genomics">
        <title>Comparative genome sequencing reveals chemotype-specific gene clusters in the toxigenic black mold Stachybotrys.</title>
        <authorList>
            <person name="Semeiks J."/>
            <person name="Borek D."/>
            <person name="Otwinowski Z."/>
            <person name="Grishin N.V."/>
        </authorList>
    </citation>
    <scope>NUCLEOTIDE SEQUENCE [LARGE SCALE GENOMIC DNA]</scope>
    <source>
        <strain evidence="10">CBS 109288 / IBT 7711</strain>
    </source>
</reference>
<evidence type="ECO:0000256" key="8">
    <source>
        <dbReference type="SAM" id="Phobius"/>
    </source>
</evidence>
<evidence type="ECO:0008006" key="11">
    <source>
        <dbReference type="Google" id="ProtNLM"/>
    </source>
</evidence>
<dbReference type="HOGENOM" id="CLU_001570_2_4_1"/>
<dbReference type="InterPro" id="IPR001128">
    <property type="entry name" value="Cyt_P450"/>
</dbReference>
<sequence length="535" mass="59345">MSTELDVANLLRDSVLTPQGVATLLLTIVIIVLLTEAYKTDFARIPGIPEVPSALPFVGHLHQLGGRQGKNDATVFSEWSQALKSSVFQCVLGSQRTVVVCDWATMYDLWVGQSNSLIDRPHQPGFVDKLGIDLTGSCMTDQVRKCRAAGMRALAKMNWHKYYHLLEPSSCKFISSVHQKSDNGQKAIDIYAYLRQIVFDLGLSLTYGARFGEVDDEFMLNFIKSINAVSAVRSSTKAFRHFVPLLRLIPEPTSQTIKAERVRRKHRDALYNRYKDRVARGETVDCIVAALNEDKLTEEEVHGTCISLLQAAPDTVASGVYQAVAWLSSPEGRSTQEAALQAILDAYDGDRDKAWRNAFREEKVPLISSLNKETLRFFTFAPYATPRRTVKDVTLPNGIVVPRGATFIMNAQEVNHDAAHFGPDAWTFKPDRFLTTNTAAGLPHVAFGAGSRICPAVAISNRIICALLTRLILAFDMEETDEVARRPNVGAIEFSDVHDALVAHPKFYDCKFKARDAAWLEGVLKEDLAAASELN</sequence>
<comment type="similarity">
    <text evidence="2 7">Belongs to the cytochrome P450 family.</text>
</comment>
<protein>
    <recommendedName>
        <fullName evidence="11">Cytochrome P450</fullName>
    </recommendedName>
</protein>
<dbReference type="Gene3D" id="1.10.630.10">
    <property type="entry name" value="Cytochrome P450"/>
    <property type="match status" value="1"/>
</dbReference>
<keyword evidence="7" id="KW-0503">Monooxygenase</keyword>
<dbReference type="SUPFAM" id="SSF48264">
    <property type="entry name" value="Cytochrome P450"/>
    <property type="match status" value="1"/>
</dbReference>
<accession>A0A084AME2</accession>
<evidence type="ECO:0000256" key="1">
    <source>
        <dbReference type="ARBA" id="ARBA00004685"/>
    </source>
</evidence>
<dbReference type="InterPro" id="IPR050364">
    <property type="entry name" value="Cytochrome_P450_fung"/>
</dbReference>
<dbReference type="Pfam" id="PF00067">
    <property type="entry name" value="p450"/>
    <property type="match status" value="1"/>
</dbReference>
<keyword evidence="5 6" id="KW-0408">Iron</keyword>
<dbReference type="GO" id="GO:0016705">
    <property type="term" value="F:oxidoreductase activity, acting on paired donors, with incorporation or reduction of molecular oxygen"/>
    <property type="evidence" value="ECO:0007669"/>
    <property type="project" value="InterPro"/>
</dbReference>
<feature type="binding site" description="axial binding residue" evidence="6">
    <location>
        <position position="454"/>
    </location>
    <ligand>
        <name>heme</name>
        <dbReference type="ChEBI" id="CHEBI:30413"/>
    </ligand>
    <ligandPart>
        <name>Fe</name>
        <dbReference type="ChEBI" id="CHEBI:18248"/>
    </ligandPart>
</feature>
<keyword evidence="6 7" id="KW-0349">Heme</keyword>
<dbReference type="PANTHER" id="PTHR46300">
    <property type="entry name" value="P450, PUTATIVE (EUROFUNG)-RELATED-RELATED"/>
    <property type="match status" value="1"/>
</dbReference>
<feature type="transmembrane region" description="Helical" evidence="8">
    <location>
        <begin position="20"/>
        <end position="38"/>
    </location>
</feature>
<dbReference type="GO" id="GO:0005506">
    <property type="term" value="F:iron ion binding"/>
    <property type="evidence" value="ECO:0007669"/>
    <property type="project" value="InterPro"/>
</dbReference>
<keyword evidence="10" id="KW-1185">Reference proteome</keyword>
<keyword evidence="4 7" id="KW-0560">Oxidoreductase</keyword>
<dbReference type="OrthoDB" id="1055148at2759"/>
<organism evidence="9 10">
    <name type="scientific">Stachybotrys chartarum (strain CBS 109288 / IBT 7711)</name>
    <name type="common">Toxic black mold</name>
    <name type="synonym">Stilbospora chartarum</name>
    <dbReference type="NCBI Taxonomy" id="1280523"/>
    <lineage>
        <taxon>Eukaryota</taxon>
        <taxon>Fungi</taxon>
        <taxon>Dikarya</taxon>
        <taxon>Ascomycota</taxon>
        <taxon>Pezizomycotina</taxon>
        <taxon>Sordariomycetes</taxon>
        <taxon>Hypocreomycetidae</taxon>
        <taxon>Hypocreales</taxon>
        <taxon>Stachybotryaceae</taxon>
        <taxon>Stachybotrys</taxon>
    </lineage>
</organism>
<evidence type="ECO:0000256" key="4">
    <source>
        <dbReference type="ARBA" id="ARBA00023002"/>
    </source>
</evidence>
<evidence type="ECO:0000256" key="7">
    <source>
        <dbReference type="RuleBase" id="RU000461"/>
    </source>
</evidence>
<evidence type="ECO:0000256" key="5">
    <source>
        <dbReference type="ARBA" id="ARBA00023004"/>
    </source>
</evidence>
<keyword evidence="8" id="KW-1133">Transmembrane helix</keyword>